<dbReference type="Gene3D" id="1.10.150.50">
    <property type="entry name" value="Transcription Factor, Ets-1"/>
    <property type="match status" value="1"/>
</dbReference>
<gene>
    <name evidence="4" type="ORF">PROFUN_08742</name>
</gene>
<feature type="domain" description="U-box" evidence="3">
    <location>
        <begin position="1610"/>
        <end position="1684"/>
    </location>
</feature>
<dbReference type="STRING" id="1890364.A0A2P6ND54"/>
<dbReference type="Gene3D" id="3.30.40.10">
    <property type="entry name" value="Zinc/RING finger domain, C3HC4 (zinc finger)"/>
    <property type="match status" value="1"/>
</dbReference>
<dbReference type="Pfam" id="PF25556">
    <property type="entry name" value="SET_TTL"/>
    <property type="match status" value="1"/>
</dbReference>
<dbReference type="SMART" id="SM00504">
    <property type="entry name" value="Ubox"/>
    <property type="match status" value="1"/>
</dbReference>
<dbReference type="SUPFAM" id="SSF57850">
    <property type="entry name" value="RING/U-box"/>
    <property type="match status" value="1"/>
</dbReference>
<reference evidence="4 5" key="1">
    <citation type="journal article" date="2018" name="Genome Biol. Evol.">
        <title>Multiple Roots of Fruiting Body Formation in Amoebozoa.</title>
        <authorList>
            <person name="Hillmann F."/>
            <person name="Forbes G."/>
            <person name="Novohradska S."/>
            <person name="Ferling I."/>
            <person name="Riege K."/>
            <person name="Groth M."/>
            <person name="Westermann M."/>
            <person name="Marz M."/>
            <person name="Spaller T."/>
            <person name="Winckler T."/>
            <person name="Schaap P."/>
            <person name="Glockner G."/>
        </authorList>
    </citation>
    <scope>NUCLEOTIDE SEQUENCE [LARGE SCALE GENOMIC DNA]</scope>
    <source>
        <strain evidence="4 5">Jena</strain>
    </source>
</reference>
<evidence type="ECO:0000259" key="3">
    <source>
        <dbReference type="PROSITE" id="PS51698"/>
    </source>
</evidence>
<keyword evidence="1" id="KW-0175">Coiled coil</keyword>
<organism evidence="4 5">
    <name type="scientific">Planoprotostelium fungivorum</name>
    <dbReference type="NCBI Taxonomy" id="1890364"/>
    <lineage>
        <taxon>Eukaryota</taxon>
        <taxon>Amoebozoa</taxon>
        <taxon>Evosea</taxon>
        <taxon>Variosea</taxon>
        <taxon>Cavosteliida</taxon>
        <taxon>Cavosteliaceae</taxon>
        <taxon>Planoprotostelium</taxon>
    </lineage>
</organism>
<dbReference type="CDD" id="cd16655">
    <property type="entry name" value="RING-Ubox_WDSUB1-like"/>
    <property type="match status" value="1"/>
</dbReference>
<dbReference type="PANTHER" id="PTHR46088">
    <property type="entry name" value="TUBULIN--TYROSINE LIGASE-LIKE PROTEIN 12"/>
    <property type="match status" value="1"/>
</dbReference>
<evidence type="ECO:0000256" key="1">
    <source>
        <dbReference type="SAM" id="Coils"/>
    </source>
</evidence>
<dbReference type="Proteomes" id="UP000241769">
    <property type="component" value="Unassembled WGS sequence"/>
</dbReference>
<dbReference type="PANTHER" id="PTHR46088:SF1">
    <property type="entry name" value="TUBULIN--TYROSINE LIGASE-LIKE PROTEIN 12"/>
    <property type="match status" value="1"/>
</dbReference>
<dbReference type="InterPro" id="IPR001660">
    <property type="entry name" value="SAM"/>
</dbReference>
<feature type="domain" description="SAM" evidence="2">
    <location>
        <begin position="1503"/>
        <end position="1565"/>
    </location>
</feature>
<dbReference type="InParanoid" id="A0A2P6ND54"/>
<name>A0A2P6ND54_9EUKA</name>
<dbReference type="InterPro" id="IPR003613">
    <property type="entry name" value="Ubox_domain"/>
</dbReference>
<dbReference type="InterPro" id="IPR004344">
    <property type="entry name" value="TTL/TTLL_fam"/>
</dbReference>
<dbReference type="PROSITE" id="PS51698">
    <property type="entry name" value="U_BOX"/>
    <property type="match status" value="1"/>
</dbReference>
<dbReference type="Pfam" id="PF04564">
    <property type="entry name" value="U-box"/>
    <property type="match status" value="1"/>
</dbReference>
<evidence type="ECO:0000259" key="2">
    <source>
        <dbReference type="PROSITE" id="PS50105"/>
    </source>
</evidence>
<dbReference type="EMBL" id="MDYQ01000115">
    <property type="protein sequence ID" value="PRP81878.1"/>
    <property type="molecule type" value="Genomic_DNA"/>
</dbReference>
<comment type="caution">
    <text evidence="4">The sequence shown here is derived from an EMBL/GenBank/DDBJ whole genome shotgun (WGS) entry which is preliminary data.</text>
</comment>
<dbReference type="Gene3D" id="3.40.50.12580">
    <property type="match status" value="1"/>
</dbReference>
<dbReference type="GO" id="GO:0016567">
    <property type="term" value="P:protein ubiquitination"/>
    <property type="evidence" value="ECO:0007669"/>
    <property type="project" value="InterPro"/>
</dbReference>
<sequence length="1698" mass="194332">MATHPHLVEFIENDMTSQSVEQKMSQLSVNGGDLVMYVPLHSNLGQVEHTAAFLTDYPSKLFLYEWNTGQASVVKFYSDPYWKKIEAVTPFSVSNLLLCLEEERKAKRRVVFLLTSSINYSFGNAQQSFFEILKSEYPDVIADIFSVGHCLFGCQSCGIREHNVPVYLTRFHKDLLPYSKHDVRRLIGAQKTSTGRTISVLLAPSVGMFSVLFSSTVIDTLIAAQKTLGNLLFMVKLHSFCYLNNHPLSGITPTERENLKKIQENFVIIDETQHNILPLLSEFDVIISDLDSSVTFESLYFGKKPRLAYHHVEQDLGVHPNEYLDQLTLFSSPEELSSLLRRISSDVKSFTCKDGSNYFKSLYGVVDGDEVNRIAKLRNWSAPLPVVDGSHPVVTEERIKDLVQQGMREGKFSTPIIGADYLAMGMEIPTEVIAFDRFVQLHMPQLEIMGLPKLFWKTAFDKLNAMNFDAGRVVEMGYDDEAGRFNLTTKVDLSATVDHAWETIYPEARKQLRTNPPLVERFSNMMNISTDIEDEDITPGSQEENDAKGDIIWAEMWKYNMTYNMSGDQIWYLMDEVGSALSHSDEPNYRCLPFYWADKKISISFMWPSRDVQAGQVLTRNFYLKPTRDDLERKSHLQAWFEQEEELFTASIRLFREKYENYPPHDPLPNTQSLTTTRTHYKVYTDVIGVPENLTLSQHFVHVDEASKADILWLADEFKTYAMMSSNQIVNQFVGETCIVFKHMGLVDYLPLTFNMDTQLAEFIGEYKRREEAEESNLWMVKPWNRARSQDMIITDHLPALIRSSETDIENPMLYHGRKFDLRYIVLVKSVDPLEIYIYNMFWIRLANLPFQLEHFEEYERHFTVMNYSAHKLEQLHYTKFISEMESQYPGLRWSDVQGDINKSIRGLIEAASLSEPPYGLGASKQSRSMYGIDIMIDENRKPKILDTMLMNVLEVNFNADTKRACDYDPQYYNNVFSVLFLNEGTGAPTAWTSWIERVVVLRLDVMERTTSLRKKVTGRMTMSASENDVMNRLKLKLRIFNAQKVREQFPRSSTFPRDPKCTASFISAELNHCTKNSKTASSKRIQMIDRPVQLKEKNTGLDVSAKRLEDDDLPAFQMEISQNPHLTDLNVSDVLLSLEGMNVLIKLLSVCGNLRSPHLSDGPNSLTALLCEILKGLPDLTKLNLSYCNIGKDGIRTLTDLMKVHPRLVHIDLNCEPYLDISFLTNTDNDVTDEAAQLLLEAVETNSNITFLSSEGKMTSTHHRSHRLGNHLIATDTLNLISDRLERNREMLLKFEGEDSLDGKIIIEKERRIKEANAQLVTALSTVDQQLNETTEQLSCVCEENSNLHAGVEVAEAKIESLKAELLESKKLLENVRNTEMTLSEKMEDLSDEKQVIIGRLNSIGKVKQRVVKEREEYNKMCSQPMDTLTTAQVSQLLYQEGVPKKDVEKIAAEDINGLVLATLDAELIHSLNVSMATQKKLLKIIARYINGLLERDETQGWTSQQVLAWVREIDDSPLLQQIFSEIDGDALVELKPEDLKSMGVQPFTLLVKISKEIQRLLSWRRSSRCEEKMMSKEEDTTVDTNRYTDYLAQLEKFKTDHPHRGKTQVPEEFLCCITHLPLQEPVVARDGNTYEKCAILCWFAGGKRTSPLTNEELPSLDLVPNNKLRSQIASFFADRKVEESDEEYEDSKGEDN</sequence>
<dbReference type="Gene3D" id="3.80.10.10">
    <property type="entry name" value="Ribonuclease Inhibitor"/>
    <property type="match status" value="1"/>
</dbReference>
<accession>A0A2P6ND54</accession>
<dbReference type="PROSITE" id="PS50105">
    <property type="entry name" value="SAM_DOMAIN"/>
    <property type="match status" value="1"/>
</dbReference>
<dbReference type="Pfam" id="PF00536">
    <property type="entry name" value="SAM_1"/>
    <property type="match status" value="1"/>
</dbReference>
<feature type="coiled-coil region" evidence="1">
    <location>
        <begin position="1314"/>
        <end position="1394"/>
    </location>
</feature>
<dbReference type="GO" id="GO:0016874">
    <property type="term" value="F:ligase activity"/>
    <property type="evidence" value="ECO:0007669"/>
    <property type="project" value="UniProtKB-KW"/>
</dbReference>
<dbReference type="InterPro" id="IPR043148">
    <property type="entry name" value="TagF_C"/>
</dbReference>
<dbReference type="InterPro" id="IPR027749">
    <property type="entry name" value="TTLL12"/>
</dbReference>
<dbReference type="Pfam" id="PF03133">
    <property type="entry name" value="TTL"/>
    <property type="match status" value="1"/>
</dbReference>
<keyword evidence="4" id="KW-0436">Ligase</keyword>
<keyword evidence="5" id="KW-1185">Reference proteome</keyword>
<dbReference type="GO" id="GO:0004842">
    <property type="term" value="F:ubiquitin-protein transferase activity"/>
    <property type="evidence" value="ECO:0007669"/>
    <property type="project" value="InterPro"/>
</dbReference>
<proteinExistence type="predicted"/>
<dbReference type="InterPro" id="IPR013083">
    <property type="entry name" value="Znf_RING/FYVE/PHD"/>
</dbReference>
<dbReference type="PROSITE" id="PS51221">
    <property type="entry name" value="TTL"/>
    <property type="match status" value="1"/>
</dbReference>
<dbReference type="SMART" id="SM00454">
    <property type="entry name" value="SAM"/>
    <property type="match status" value="2"/>
</dbReference>
<evidence type="ECO:0000313" key="5">
    <source>
        <dbReference type="Proteomes" id="UP000241769"/>
    </source>
</evidence>
<dbReference type="InterPro" id="IPR032675">
    <property type="entry name" value="LRR_dom_sf"/>
</dbReference>
<dbReference type="OrthoDB" id="60477at2759"/>
<dbReference type="GO" id="GO:0005737">
    <property type="term" value="C:cytoplasm"/>
    <property type="evidence" value="ECO:0007669"/>
    <property type="project" value="TreeGrafter"/>
</dbReference>
<dbReference type="SUPFAM" id="SSF47769">
    <property type="entry name" value="SAM/Pointed domain"/>
    <property type="match status" value="1"/>
</dbReference>
<dbReference type="SUPFAM" id="SSF52047">
    <property type="entry name" value="RNI-like"/>
    <property type="match status" value="1"/>
</dbReference>
<dbReference type="Gene3D" id="3.30.470.20">
    <property type="entry name" value="ATP-grasp fold, B domain"/>
    <property type="match status" value="1"/>
</dbReference>
<protein>
    <submittedName>
        <fullName evidence="4">Tubulin--tyrosine ligase-like protein 12</fullName>
    </submittedName>
</protein>
<dbReference type="InterPro" id="IPR057954">
    <property type="entry name" value="SET_TTL12"/>
</dbReference>
<evidence type="ECO:0000313" key="4">
    <source>
        <dbReference type="EMBL" id="PRP81878.1"/>
    </source>
</evidence>
<dbReference type="InterPro" id="IPR013761">
    <property type="entry name" value="SAM/pointed_sf"/>
</dbReference>